<organism evidence="1 2">
    <name type="scientific">Bauhinia variegata</name>
    <name type="common">Purple orchid tree</name>
    <name type="synonym">Phanera variegata</name>
    <dbReference type="NCBI Taxonomy" id="167791"/>
    <lineage>
        <taxon>Eukaryota</taxon>
        <taxon>Viridiplantae</taxon>
        <taxon>Streptophyta</taxon>
        <taxon>Embryophyta</taxon>
        <taxon>Tracheophyta</taxon>
        <taxon>Spermatophyta</taxon>
        <taxon>Magnoliopsida</taxon>
        <taxon>eudicotyledons</taxon>
        <taxon>Gunneridae</taxon>
        <taxon>Pentapetalae</taxon>
        <taxon>rosids</taxon>
        <taxon>fabids</taxon>
        <taxon>Fabales</taxon>
        <taxon>Fabaceae</taxon>
        <taxon>Cercidoideae</taxon>
        <taxon>Cercideae</taxon>
        <taxon>Bauhiniinae</taxon>
        <taxon>Bauhinia</taxon>
    </lineage>
</organism>
<gene>
    <name evidence="1" type="ORF">L6164_026856</name>
</gene>
<dbReference type="Proteomes" id="UP000828941">
    <property type="component" value="Chromosome 11"/>
</dbReference>
<name>A0ACB9LRM2_BAUVA</name>
<comment type="caution">
    <text evidence="1">The sequence shown here is derived from an EMBL/GenBank/DDBJ whole genome shotgun (WGS) entry which is preliminary data.</text>
</comment>
<sequence length="188" mass="21077">MSASVHSSIVPKMEEKQKGFEKKVMVVIDEGDHSYQALIWVLENLKELTKNSSFTIFATQPFPNCNYGSAQLGSTRLYYPFLISQDLISSMQQRIEKISLGLCEKAKSVCATRRVNVEAFTVAGDPKEVICDQVYENGIDLLIMANYPSNPFKRVFVESLSSYCSRIAKCPVLLVDKPAEPKSASKMY</sequence>
<keyword evidence="2" id="KW-1185">Reference proteome</keyword>
<protein>
    <submittedName>
        <fullName evidence="1">Uncharacterized protein</fullName>
    </submittedName>
</protein>
<evidence type="ECO:0000313" key="1">
    <source>
        <dbReference type="EMBL" id="KAI4313914.1"/>
    </source>
</evidence>
<evidence type="ECO:0000313" key="2">
    <source>
        <dbReference type="Proteomes" id="UP000828941"/>
    </source>
</evidence>
<proteinExistence type="predicted"/>
<reference evidence="1 2" key="1">
    <citation type="journal article" date="2022" name="DNA Res.">
        <title>Chromosomal-level genome assembly of the orchid tree Bauhinia variegata (Leguminosae; Cercidoideae) supports the allotetraploid origin hypothesis of Bauhinia.</title>
        <authorList>
            <person name="Zhong Y."/>
            <person name="Chen Y."/>
            <person name="Zheng D."/>
            <person name="Pang J."/>
            <person name="Liu Y."/>
            <person name="Luo S."/>
            <person name="Meng S."/>
            <person name="Qian L."/>
            <person name="Wei D."/>
            <person name="Dai S."/>
            <person name="Zhou R."/>
        </authorList>
    </citation>
    <scope>NUCLEOTIDE SEQUENCE [LARGE SCALE GENOMIC DNA]</scope>
    <source>
        <strain evidence="1">BV-YZ2020</strain>
    </source>
</reference>
<dbReference type="EMBL" id="CM039436">
    <property type="protein sequence ID" value="KAI4313914.1"/>
    <property type="molecule type" value="Genomic_DNA"/>
</dbReference>
<accession>A0ACB9LRM2</accession>